<reference evidence="2" key="1">
    <citation type="journal article" date="2021" name="PeerJ">
        <title>Extensive microbial diversity within the chicken gut microbiome revealed by metagenomics and culture.</title>
        <authorList>
            <person name="Gilroy R."/>
            <person name="Ravi A."/>
            <person name="Getino M."/>
            <person name="Pursley I."/>
            <person name="Horton D.L."/>
            <person name="Alikhan N.F."/>
            <person name="Baker D."/>
            <person name="Gharbi K."/>
            <person name="Hall N."/>
            <person name="Watson M."/>
            <person name="Adriaenssens E.M."/>
            <person name="Foster-Nyarko E."/>
            <person name="Jarju S."/>
            <person name="Secka A."/>
            <person name="Antonio M."/>
            <person name="Oren A."/>
            <person name="Chaudhuri R.R."/>
            <person name="La Ragione R."/>
            <person name="Hildebrand F."/>
            <person name="Pallen M.J."/>
        </authorList>
    </citation>
    <scope>NUCLEOTIDE SEQUENCE</scope>
    <source>
        <strain evidence="2">ChiBcec1-1630</strain>
    </source>
</reference>
<dbReference type="AlphaFoldDB" id="A0A9D2QHX5"/>
<dbReference type="Gene3D" id="3.10.290.30">
    <property type="entry name" value="MM3350-like"/>
    <property type="match status" value="1"/>
</dbReference>
<protein>
    <submittedName>
        <fullName evidence="2">Plasmid pRiA4b ORF-3 family protein</fullName>
    </submittedName>
</protein>
<dbReference type="Proteomes" id="UP000823922">
    <property type="component" value="Unassembled WGS sequence"/>
</dbReference>
<dbReference type="Pfam" id="PF07929">
    <property type="entry name" value="PRiA4_ORF3"/>
    <property type="match status" value="1"/>
</dbReference>
<dbReference type="InterPro" id="IPR012912">
    <property type="entry name" value="Plasmid_pRiA4b_Orf3-like"/>
</dbReference>
<comment type="caution">
    <text evidence="2">The sequence shown here is derived from an EMBL/GenBank/DDBJ whole genome shotgun (WGS) entry which is preliminary data.</text>
</comment>
<dbReference type="SUPFAM" id="SSF159941">
    <property type="entry name" value="MM3350-like"/>
    <property type="match status" value="1"/>
</dbReference>
<reference evidence="2" key="2">
    <citation type="submission" date="2021-04" db="EMBL/GenBank/DDBJ databases">
        <authorList>
            <person name="Gilroy R."/>
        </authorList>
    </citation>
    <scope>NUCLEOTIDE SEQUENCE</scope>
    <source>
        <strain evidence="2">ChiBcec1-1630</strain>
    </source>
</reference>
<evidence type="ECO:0000313" key="3">
    <source>
        <dbReference type="Proteomes" id="UP000823922"/>
    </source>
</evidence>
<feature type="non-terminal residue" evidence="2">
    <location>
        <position position="124"/>
    </location>
</feature>
<organism evidence="2 3">
    <name type="scientific">Candidatus Eisenbergiella intestinigallinarum</name>
    <dbReference type="NCBI Taxonomy" id="2838549"/>
    <lineage>
        <taxon>Bacteria</taxon>
        <taxon>Bacillati</taxon>
        <taxon>Bacillota</taxon>
        <taxon>Clostridia</taxon>
        <taxon>Lachnospirales</taxon>
        <taxon>Lachnospiraceae</taxon>
        <taxon>Eisenbergiella</taxon>
    </lineage>
</organism>
<name>A0A9D2QHX5_9FIRM</name>
<feature type="domain" description="Plasmid pRiA4b Orf3-like" evidence="1">
    <location>
        <begin position="18"/>
        <end position="123"/>
    </location>
</feature>
<gene>
    <name evidence="2" type="ORF">H9926_07805</name>
</gene>
<accession>A0A9D2QHX5</accession>
<dbReference type="InterPro" id="IPR024047">
    <property type="entry name" value="MM3350-like_sf"/>
</dbReference>
<evidence type="ECO:0000313" key="2">
    <source>
        <dbReference type="EMBL" id="HJC87901.1"/>
    </source>
</evidence>
<evidence type="ECO:0000259" key="1">
    <source>
        <dbReference type="Pfam" id="PF07929"/>
    </source>
</evidence>
<dbReference type="EMBL" id="DWVS01000196">
    <property type="protein sequence ID" value="HJC87901.1"/>
    <property type="molecule type" value="Genomic_DNA"/>
</dbReference>
<sequence>MAKEYVFRVKPQGYRNNYRVIRIGGGRTLHDLHLAILDAYDFYADHLYMFSPDRKPYDRNGYYSPDDDGMNSADQAVLEKLDLKKGDRWLYLFDFGDEWKFDVTVKDIEEGRSNRKAQVLEGKG</sequence>
<proteinExistence type="predicted"/>